<protein>
    <submittedName>
        <fullName evidence="1">Uncharacterized protein</fullName>
    </submittedName>
</protein>
<evidence type="ECO:0000313" key="1">
    <source>
        <dbReference type="EMBL" id="CAK9321513.1"/>
    </source>
</evidence>
<accession>A0ABP0YLX1</accession>
<organism evidence="1 2">
    <name type="scientific">Citrullus colocynthis</name>
    <name type="common">colocynth</name>
    <dbReference type="NCBI Taxonomy" id="252529"/>
    <lineage>
        <taxon>Eukaryota</taxon>
        <taxon>Viridiplantae</taxon>
        <taxon>Streptophyta</taxon>
        <taxon>Embryophyta</taxon>
        <taxon>Tracheophyta</taxon>
        <taxon>Spermatophyta</taxon>
        <taxon>Magnoliopsida</taxon>
        <taxon>eudicotyledons</taxon>
        <taxon>Gunneridae</taxon>
        <taxon>Pentapetalae</taxon>
        <taxon>rosids</taxon>
        <taxon>fabids</taxon>
        <taxon>Cucurbitales</taxon>
        <taxon>Cucurbitaceae</taxon>
        <taxon>Benincaseae</taxon>
        <taxon>Citrullus</taxon>
    </lineage>
</organism>
<dbReference type="EMBL" id="OZ021739">
    <property type="protein sequence ID" value="CAK9321513.1"/>
    <property type="molecule type" value="Genomic_DNA"/>
</dbReference>
<keyword evidence="2" id="KW-1185">Reference proteome</keyword>
<proteinExistence type="predicted"/>
<gene>
    <name evidence="1" type="ORF">CITCOLO1_LOCUS13585</name>
</gene>
<reference evidence="1 2" key="1">
    <citation type="submission" date="2024-03" db="EMBL/GenBank/DDBJ databases">
        <authorList>
            <person name="Gkanogiannis A."/>
            <person name="Becerra Lopez-Lavalle L."/>
        </authorList>
    </citation>
    <scope>NUCLEOTIDE SEQUENCE [LARGE SCALE GENOMIC DNA]</scope>
</reference>
<evidence type="ECO:0000313" key="2">
    <source>
        <dbReference type="Proteomes" id="UP001642487"/>
    </source>
</evidence>
<dbReference type="Proteomes" id="UP001642487">
    <property type="component" value="Chromosome 5"/>
</dbReference>
<name>A0ABP0YLX1_9ROSI</name>
<sequence>MESYLGFWLWTLFRQEAAESGGKRREVGGVVVLDENGHRRLGHPSDRVVKLALAIHSSSIKQKLNIVCLTCPQTKQTCGSTGVVDNVRVVEDEQSNNMLGETSNHTAIAIVPPTMLHNENSPTSEVVELGRGL</sequence>